<dbReference type="InterPro" id="IPR007865">
    <property type="entry name" value="Aminopep_P_N"/>
</dbReference>
<sequence length="483" mass="53914">MLIKITAESVLDKYPAKQHARRVSRELGVKEGLIYLQAAPTKLWEDSDQYREFRQRRYFYYLTGANEADCHVTYDIGRDELVLWLAPFTPTQVVWIGRGSTISEALDKYNVDDARYATGLPTYISKWTSSNSARLYLLHPNQRPPFPDDIHLDAEGSPAQSVLQRLDVKHLQPAMDACRVIKDEYEVRLIKRANDISARAHTTVLRNIRRFKSEAQVAALVLDVSTSNGAPHQAYSIIAGSGPNGAVLHYTSNNAKFGDSQSICLDAGAEYQCYASDVTRTFPLNGHWSPEAKQIYDIVQEMQNQALSMVKPGFRLFQAQLVCHAIMVDRLLQLGILHNGTRQEILESSTSLAFYPHGLGHHLGLEVHDVAPMGAGIRTEDHPLSNLIGAYAREPSQLSSKGLEPGMVVTVEPGIYFNRYALDNLYLNKPEHAKYINTQVLEGYMSVGGVRIEDDVLVTETGYKNLTTAPKGEAALRIIRGEA</sequence>
<evidence type="ECO:0000256" key="1">
    <source>
        <dbReference type="ARBA" id="ARBA00001424"/>
    </source>
</evidence>
<accession>A0A2P7ZUL0</accession>
<evidence type="ECO:0000256" key="11">
    <source>
        <dbReference type="ARBA" id="ARBA00023211"/>
    </source>
</evidence>
<evidence type="ECO:0000256" key="6">
    <source>
        <dbReference type="ARBA" id="ARBA00022438"/>
    </source>
</evidence>
<dbReference type="GO" id="GO:0006508">
    <property type="term" value="P:proteolysis"/>
    <property type="evidence" value="ECO:0007669"/>
    <property type="project" value="UniProtKB-KW"/>
</dbReference>
<dbReference type="GO" id="GO:0030145">
    <property type="term" value="F:manganese ion binding"/>
    <property type="evidence" value="ECO:0007669"/>
    <property type="project" value="InterPro"/>
</dbReference>
<dbReference type="SMART" id="SM01011">
    <property type="entry name" value="AMP_N"/>
    <property type="match status" value="1"/>
</dbReference>
<evidence type="ECO:0000313" key="16">
    <source>
        <dbReference type="EMBL" id="PSK51905.1"/>
    </source>
</evidence>
<dbReference type="InterPro" id="IPR000994">
    <property type="entry name" value="Pept_M24"/>
</dbReference>
<dbReference type="Pfam" id="PF05195">
    <property type="entry name" value="AMP_N"/>
    <property type="match status" value="1"/>
</dbReference>
<dbReference type="PROSITE" id="PS00491">
    <property type="entry name" value="PROLINE_PEPTIDASE"/>
    <property type="match status" value="1"/>
</dbReference>
<evidence type="ECO:0000256" key="3">
    <source>
        <dbReference type="ARBA" id="ARBA00002443"/>
    </source>
</evidence>
<keyword evidence="9" id="KW-0378">Hydrolase</keyword>
<evidence type="ECO:0000256" key="9">
    <source>
        <dbReference type="ARBA" id="ARBA00022801"/>
    </source>
</evidence>
<dbReference type="GO" id="GO:0070006">
    <property type="term" value="F:metalloaminopeptidase activity"/>
    <property type="evidence" value="ECO:0007669"/>
    <property type="project" value="InterPro"/>
</dbReference>
<proteinExistence type="inferred from homology"/>
<evidence type="ECO:0000259" key="15">
    <source>
        <dbReference type="SMART" id="SM01011"/>
    </source>
</evidence>
<evidence type="ECO:0000256" key="8">
    <source>
        <dbReference type="ARBA" id="ARBA00022723"/>
    </source>
</evidence>
<dbReference type="InterPro" id="IPR052433">
    <property type="entry name" value="X-Pro_dipept-like"/>
</dbReference>
<dbReference type="Gene3D" id="3.40.350.10">
    <property type="entry name" value="Creatinase/prolidase N-terminal domain"/>
    <property type="match status" value="1"/>
</dbReference>
<keyword evidence="7" id="KW-0645">Protease</keyword>
<dbReference type="CDD" id="cd01087">
    <property type="entry name" value="Prolidase"/>
    <property type="match status" value="1"/>
</dbReference>
<dbReference type="Pfam" id="PF00557">
    <property type="entry name" value="Peptidase_M24"/>
    <property type="match status" value="1"/>
</dbReference>
<comment type="cofactor">
    <cofactor evidence="2">
        <name>Mn(2+)</name>
        <dbReference type="ChEBI" id="CHEBI:29035"/>
    </cofactor>
</comment>
<dbReference type="PANTHER" id="PTHR43226:SF3">
    <property type="entry name" value="XAA-PRO AMINOPEPTIDASE AN0832-RELATED"/>
    <property type="match status" value="1"/>
</dbReference>
<feature type="domain" description="Aminopeptidase P N-terminal" evidence="15">
    <location>
        <begin position="14"/>
        <end position="145"/>
    </location>
</feature>
<keyword evidence="8 14" id="KW-0479">Metal-binding</keyword>
<comment type="catalytic activity">
    <reaction evidence="1">
        <text>Release of any N-terminal amino acid, including proline, that is linked to proline, even from a dipeptide or tripeptide.</text>
        <dbReference type="EC" id="3.4.11.9"/>
    </reaction>
</comment>
<dbReference type="SUPFAM" id="SSF53092">
    <property type="entry name" value="Creatinase/prolidase N-terminal domain"/>
    <property type="match status" value="1"/>
</dbReference>
<name>A0A2P7ZUL0_9PEZI</name>
<dbReference type="Proteomes" id="UP000243723">
    <property type="component" value="Unassembled WGS sequence"/>
</dbReference>
<reference evidence="16 17" key="1">
    <citation type="submission" date="2017-05" db="EMBL/GenBank/DDBJ databases">
        <title>Draft genome sequence of Elsinoe australis.</title>
        <authorList>
            <person name="Cheng Q."/>
        </authorList>
    </citation>
    <scope>NUCLEOTIDE SEQUENCE [LARGE SCALE GENOMIC DNA]</scope>
    <source>
        <strain evidence="16 17">NL1</strain>
    </source>
</reference>
<keyword evidence="6" id="KW-0031">Aminopeptidase</keyword>
<evidence type="ECO:0000256" key="5">
    <source>
        <dbReference type="ARBA" id="ARBA00012574"/>
    </source>
</evidence>
<dbReference type="EC" id="3.4.11.9" evidence="5"/>
<dbReference type="PANTHER" id="PTHR43226">
    <property type="entry name" value="XAA-PRO AMINOPEPTIDASE 3"/>
    <property type="match status" value="1"/>
</dbReference>
<organism evidence="16 17">
    <name type="scientific">Elsinoe australis</name>
    <dbReference type="NCBI Taxonomy" id="40998"/>
    <lineage>
        <taxon>Eukaryota</taxon>
        <taxon>Fungi</taxon>
        <taxon>Dikarya</taxon>
        <taxon>Ascomycota</taxon>
        <taxon>Pezizomycotina</taxon>
        <taxon>Dothideomycetes</taxon>
        <taxon>Dothideomycetidae</taxon>
        <taxon>Myriangiales</taxon>
        <taxon>Elsinoaceae</taxon>
        <taxon>Elsinoe</taxon>
    </lineage>
</organism>
<evidence type="ECO:0000256" key="4">
    <source>
        <dbReference type="ARBA" id="ARBA00008766"/>
    </source>
</evidence>
<evidence type="ECO:0000256" key="13">
    <source>
        <dbReference type="ARBA" id="ARBA00032413"/>
    </source>
</evidence>
<evidence type="ECO:0000256" key="2">
    <source>
        <dbReference type="ARBA" id="ARBA00001936"/>
    </source>
</evidence>
<comment type="function">
    <text evidence="3">Catalyzes the removal of a penultimate prolyl residue from the N-termini of peptides.</text>
</comment>
<dbReference type="InterPro" id="IPR001131">
    <property type="entry name" value="Peptidase_M24B_aminopep-P_CS"/>
</dbReference>
<dbReference type="STRING" id="40998.A0A2P7ZUL0"/>
<dbReference type="InterPro" id="IPR036005">
    <property type="entry name" value="Creatinase/aminopeptidase-like"/>
</dbReference>
<protein>
    <recommendedName>
        <fullName evidence="5">Xaa-Pro aminopeptidase</fullName>
        <ecNumber evidence="5">3.4.11.9</ecNumber>
    </recommendedName>
    <alternativeName>
        <fullName evidence="12">Aminoacylproline aminopeptidase</fullName>
    </alternativeName>
    <alternativeName>
        <fullName evidence="13">Prolidase</fullName>
    </alternativeName>
</protein>
<dbReference type="EMBL" id="NHZQ01000121">
    <property type="protein sequence ID" value="PSK51905.1"/>
    <property type="molecule type" value="Genomic_DNA"/>
</dbReference>
<keyword evidence="10" id="KW-0482">Metalloprotease</keyword>
<evidence type="ECO:0000256" key="10">
    <source>
        <dbReference type="ARBA" id="ARBA00023049"/>
    </source>
</evidence>
<dbReference type="InterPro" id="IPR029149">
    <property type="entry name" value="Creatin/AminoP/Spt16_N"/>
</dbReference>
<dbReference type="Gene3D" id="3.90.230.10">
    <property type="entry name" value="Creatinase/methionine aminopeptidase superfamily"/>
    <property type="match status" value="1"/>
</dbReference>
<comment type="similarity">
    <text evidence="4 14">Belongs to the peptidase M24B family.</text>
</comment>
<keyword evidence="17" id="KW-1185">Reference proteome</keyword>
<dbReference type="SUPFAM" id="SSF55920">
    <property type="entry name" value="Creatinase/aminopeptidase"/>
    <property type="match status" value="1"/>
</dbReference>
<dbReference type="OrthoDB" id="10261878at2759"/>
<evidence type="ECO:0000256" key="7">
    <source>
        <dbReference type="ARBA" id="ARBA00022670"/>
    </source>
</evidence>
<dbReference type="AlphaFoldDB" id="A0A2P7ZUL0"/>
<evidence type="ECO:0000313" key="17">
    <source>
        <dbReference type="Proteomes" id="UP000243723"/>
    </source>
</evidence>
<evidence type="ECO:0000256" key="14">
    <source>
        <dbReference type="RuleBase" id="RU000590"/>
    </source>
</evidence>
<keyword evidence="11" id="KW-0464">Manganese</keyword>
<gene>
    <name evidence="16" type="ORF">B9Z65_3172</name>
</gene>
<comment type="caution">
    <text evidence="16">The sequence shown here is derived from an EMBL/GenBank/DDBJ whole genome shotgun (WGS) entry which is preliminary data.</text>
</comment>
<evidence type="ECO:0000256" key="12">
    <source>
        <dbReference type="ARBA" id="ARBA00030849"/>
    </source>
</evidence>